<dbReference type="InterPro" id="IPR036102">
    <property type="entry name" value="OsmC/Ohrsf"/>
</dbReference>
<evidence type="ECO:0000313" key="2">
    <source>
        <dbReference type="EMBL" id="CUH54112.1"/>
    </source>
</evidence>
<dbReference type="SUPFAM" id="SSF82784">
    <property type="entry name" value="OsmC-like"/>
    <property type="match status" value="1"/>
</dbReference>
<proteinExistence type="inferred from homology"/>
<name>A0A0P1EU27_9RHOB</name>
<dbReference type="Gene3D" id="2.20.25.10">
    <property type="match status" value="1"/>
</dbReference>
<dbReference type="Gene3D" id="3.30.300.20">
    <property type="match status" value="1"/>
</dbReference>
<gene>
    <name evidence="2" type="primary">ohrB_2</name>
    <name evidence="2" type="ORF">SHM7688_03582</name>
</gene>
<evidence type="ECO:0000256" key="1">
    <source>
        <dbReference type="ARBA" id="ARBA00007378"/>
    </source>
</evidence>
<dbReference type="RefSeq" id="WP_009573562.1">
    <property type="nucleotide sequence ID" value="NZ_CYPW01000038.1"/>
</dbReference>
<dbReference type="OrthoDB" id="9797508at2"/>
<organism evidence="2 3">
    <name type="scientific">Shimia marina</name>
    <dbReference type="NCBI Taxonomy" id="321267"/>
    <lineage>
        <taxon>Bacteria</taxon>
        <taxon>Pseudomonadati</taxon>
        <taxon>Pseudomonadota</taxon>
        <taxon>Alphaproteobacteria</taxon>
        <taxon>Rhodobacterales</taxon>
        <taxon>Roseobacteraceae</taxon>
    </lineage>
</organism>
<dbReference type="Pfam" id="PF02566">
    <property type="entry name" value="OsmC"/>
    <property type="match status" value="1"/>
</dbReference>
<dbReference type="EMBL" id="CYPW01000038">
    <property type="protein sequence ID" value="CUH54112.1"/>
    <property type="molecule type" value="Genomic_DNA"/>
</dbReference>
<keyword evidence="3" id="KW-1185">Reference proteome</keyword>
<dbReference type="InterPro" id="IPR003718">
    <property type="entry name" value="OsmC/Ohr_fam"/>
</dbReference>
<reference evidence="2 3" key="1">
    <citation type="submission" date="2015-09" db="EMBL/GenBank/DDBJ databases">
        <authorList>
            <consortium name="Swine Surveillance"/>
        </authorList>
    </citation>
    <scope>NUCLEOTIDE SEQUENCE [LARGE SCALE GENOMIC DNA]</scope>
    <source>
        <strain evidence="2 3">CECT 7688</strain>
    </source>
</reference>
<dbReference type="AlphaFoldDB" id="A0A0P1EU27"/>
<dbReference type="InterPro" id="IPR019953">
    <property type="entry name" value="OHR"/>
</dbReference>
<dbReference type="NCBIfam" id="TIGR03561">
    <property type="entry name" value="organ_hyd_perox"/>
    <property type="match status" value="1"/>
</dbReference>
<dbReference type="InterPro" id="IPR015946">
    <property type="entry name" value="KH_dom-like_a/b"/>
</dbReference>
<dbReference type="Proteomes" id="UP000054823">
    <property type="component" value="Unassembled WGS sequence"/>
</dbReference>
<dbReference type="GO" id="GO:0006979">
    <property type="term" value="P:response to oxidative stress"/>
    <property type="evidence" value="ECO:0007669"/>
    <property type="project" value="InterPro"/>
</dbReference>
<protein>
    <submittedName>
        <fullName evidence="2">General stress protein 17o</fullName>
    </submittedName>
</protein>
<accession>A0A0P1EU27</accession>
<dbReference type="PANTHER" id="PTHR33797:SF2">
    <property type="entry name" value="ORGANIC HYDROPEROXIDE RESISTANCE PROTEIN-LIKE"/>
    <property type="match status" value="1"/>
</dbReference>
<dbReference type="PANTHER" id="PTHR33797">
    <property type="entry name" value="ORGANIC HYDROPEROXIDE RESISTANCE PROTEIN-LIKE"/>
    <property type="match status" value="1"/>
</dbReference>
<evidence type="ECO:0000313" key="3">
    <source>
        <dbReference type="Proteomes" id="UP000054823"/>
    </source>
</evidence>
<comment type="similarity">
    <text evidence="1">Belongs to the OsmC/Ohr family.</text>
</comment>
<dbReference type="STRING" id="321267.SHM7688_03582"/>
<sequence>MKIFYKTTATATGGRSGTAALNDGSFSVQMVRPDSGEAGVNPEQLFALGYAACFDSAMEMTAKQLKLDAKAALTSVEVGIGQRAEGGYGLDLDITAHLPGMTREDAERLVEATHQVCPYSNATRGNVDVRLHIETEGN</sequence>